<sequence length="917" mass="103885">MPADRGYAEAVRLLHDRYGNQLKIATALMEKAFKWPLIKSEDGKALSAFSLFLLSCRNAMEDIDYMEEMDNPTNMRAIIAKLPFKMRERWRAHAYDLQERRQRRARFTELVNFVDRQAKIISDPLFGDLDTATADKKDTKKFQQGNKVKKEEKRGSSFATNVEQVEDEQSESSTSKNDAAFFNRAFTKPCVFCENNHTLEECRKLRETPHKNRVEFLKKNGFCFGCLVKGHLSKECKRRMTCDLCSQKHPSMLHFSSHKGAKEKKTEADGAINERNAASAFAPLHQETSACTGAGDNCVLAIVPVRVKSKKSNKAVEVYAFMDPGSSATFCTEALARQLNVQGRKTELMLSTINSKKLVESYILTDLEVSGLEDNNFIELSKVYTQRSIPVSRENIPLQQEVDKWPYLGEVRLPHIDAEVELLIVTREHKVLEPWKVIHSQANGPYAVKTALGWILNGPLEEPADTTVDDNAQSGAAVNIIAIESMEQLLVQQYNQDFPERNCDDKSEMSQEDHRFMDSVSGSARFVDGHHYINLPMKKTSVQMPNNRSAAVQRALNLKNKLKKNPAFHGEYTSFMSDLVNKGYAVKVPTRLLSCQDGKVWYIPHHGVYHPQKKKLRVVFDCAASYQGVSLNSELLQGPDLSNSLVGVMTRFRQEPIAMMADIEAMYHQVRVPEEDTDLLRFLWWPEGDLSQDMAEFKMVVHLFGATSSPSCANFALRRTAEENHCKSSPEAVDTVLKNFYVDDCLKSVANETQAIALCEDLTALCAGGGFHLTKWTSNSRALLASVPDCERAKEVRDLDLTHDALPVERALGVLWCIESDSFKFRINLKDRPVTRRGILSVTSSIYDPLGFLAPAILPAKMLMQQLCKDRFAWDDEIPEQLGRKWTMWLQEFHQLSDHSSTTFLMQVKVDMEQSLT</sequence>
<protein>
    <recommendedName>
        <fullName evidence="4">CCHC-type domain-containing protein</fullName>
    </recommendedName>
</protein>
<dbReference type="Proteomes" id="UP001152622">
    <property type="component" value="Chromosome 8"/>
</dbReference>
<dbReference type="SUPFAM" id="SSF56672">
    <property type="entry name" value="DNA/RNA polymerases"/>
    <property type="match status" value="1"/>
</dbReference>
<dbReference type="Pfam" id="PF05380">
    <property type="entry name" value="Peptidase_A17"/>
    <property type="match status" value="1"/>
</dbReference>
<evidence type="ECO:0008006" key="4">
    <source>
        <dbReference type="Google" id="ProtNLM"/>
    </source>
</evidence>
<dbReference type="PANTHER" id="PTHR47331">
    <property type="entry name" value="PHD-TYPE DOMAIN-CONTAINING PROTEIN"/>
    <property type="match status" value="1"/>
</dbReference>
<dbReference type="InterPro" id="IPR008042">
    <property type="entry name" value="Retrotrans_Pao"/>
</dbReference>
<dbReference type="InterPro" id="IPR043502">
    <property type="entry name" value="DNA/RNA_pol_sf"/>
</dbReference>
<gene>
    <name evidence="2" type="ORF">SKAU_G00233380</name>
</gene>
<name>A0A9Q1F614_SYNKA</name>
<comment type="caution">
    <text evidence="2">The sequence shown here is derived from an EMBL/GenBank/DDBJ whole genome shotgun (WGS) entry which is preliminary data.</text>
</comment>
<evidence type="ECO:0000313" key="3">
    <source>
        <dbReference type="Proteomes" id="UP001152622"/>
    </source>
</evidence>
<dbReference type="OrthoDB" id="8046937at2759"/>
<reference evidence="2" key="1">
    <citation type="journal article" date="2023" name="Science">
        <title>Genome structures resolve the early diversification of teleost fishes.</title>
        <authorList>
            <person name="Parey E."/>
            <person name="Louis A."/>
            <person name="Montfort J."/>
            <person name="Bouchez O."/>
            <person name="Roques C."/>
            <person name="Iampietro C."/>
            <person name="Lluch J."/>
            <person name="Castinel A."/>
            <person name="Donnadieu C."/>
            <person name="Desvignes T."/>
            <person name="Floi Bucao C."/>
            <person name="Jouanno E."/>
            <person name="Wen M."/>
            <person name="Mejri S."/>
            <person name="Dirks R."/>
            <person name="Jansen H."/>
            <person name="Henkel C."/>
            <person name="Chen W.J."/>
            <person name="Zahm M."/>
            <person name="Cabau C."/>
            <person name="Klopp C."/>
            <person name="Thompson A.W."/>
            <person name="Robinson-Rechavi M."/>
            <person name="Braasch I."/>
            <person name="Lecointre G."/>
            <person name="Bobe J."/>
            <person name="Postlethwait J.H."/>
            <person name="Berthelot C."/>
            <person name="Roest Crollius H."/>
            <person name="Guiguen Y."/>
        </authorList>
    </citation>
    <scope>NUCLEOTIDE SEQUENCE</scope>
    <source>
        <strain evidence="2">WJC10195</strain>
    </source>
</reference>
<evidence type="ECO:0000256" key="1">
    <source>
        <dbReference type="SAM" id="MobiDB-lite"/>
    </source>
</evidence>
<keyword evidence="3" id="KW-1185">Reference proteome</keyword>
<proteinExistence type="predicted"/>
<dbReference type="CDD" id="cd01644">
    <property type="entry name" value="RT_pepA17"/>
    <property type="match status" value="1"/>
</dbReference>
<dbReference type="AlphaFoldDB" id="A0A9Q1F614"/>
<dbReference type="EMBL" id="JAINUF010000008">
    <property type="protein sequence ID" value="KAJ8351862.1"/>
    <property type="molecule type" value="Genomic_DNA"/>
</dbReference>
<organism evidence="2 3">
    <name type="scientific">Synaphobranchus kaupii</name>
    <name type="common">Kaup's arrowtooth eel</name>
    <dbReference type="NCBI Taxonomy" id="118154"/>
    <lineage>
        <taxon>Eukaryota</taxon>
        <taxon>Metazoa</taxon>
        <taxon>Chordata</taxon>
        <taxon>Craniata</taxon>
        <taxon>Vertebrata</taxon>
        <taxon>Euteleostomi</taxon>
        <taxon>Actinopterygii</taxon>
        <taxon>Neopterygii</taxon>
        <taxon>Teleostei</taxon>
        <taxon>Anguilliformes</taxon>
        <taxon>Synaphobranchidae</taxon>
        <taxon>Synaphobranchus</taxon>
    </lineage>
</organism>
<dbReference type="PANTHER" id="PTHR47331:SF3">
    <property type="match status" value="1"/>
</dbReference>
<accession>A0A9Q1F614</accession>
<feature type="region of interest" description="Disordered" evidence="1">
    <location>
        <begin position="140"/>
        <end position="174"/>
    </location>
</feature>
<evidence type="ECO:0000313" key="2">
    <source>
        <dbReference type="EMBL" id="KAJ8351862.1"/>
    </source>
</evidence>